<evidence type="ECO:0000313" key="1">
    <source>
        <dbReference type="EMBL" id="GFX87865.1"/>
    </source>
</evidence>
<dbReference type="EMBL" id="BMAU01021040">
    <property type="protein sequence ID" value="GFX87865.1"/>
    <property type="molecule type" value="Genomic_DNA"/>
</dbReference>
<dbReference type="GO" id="GO:0003676">
    <property type="term" value="F:nucleic acid binding"/>
    <property type="evidence" value="ECO:0007669"/>
    <property type="project" value="InterPro"/>
</dbReference>
<keyword evidence="2" id="KW-1185">Reference proteome</keyword>
<accession>A0A8X6R5E0</accession>
<gene>
    <name evidence="1" type="primary">NCL1_09848</name>
    <name evidence="1" type="ORF">TNCV_4373301</name>
</gene>
<dbReference type="InterPro" id="IPR036397">
    <property type="entry name" value="RNaseH_sf"/>
</dbReference>
<reference evidence="1" key="1">
    <citation type="submission" date="2020-08" db="EMBL/GenBank/DDBJ databases">
        <title>Multicomponent nature underlies the extraordinary mechanical properties of spider dragline silk.</title>
        <authorList>
            <person name="Kono N."/>
            <person name="Nakamura H."/>
            <person name="Mori M."/>
            <person name="Yoshida Y."/>
            <person name="Ohtoshi R."/>
            <person name="Malay A.D."/>
            <person name="Moran D.A.P."/>
            <person name="Tomita M."/>
            <person name="Numata K."/>
            <person name="Arakawa K."/>
        </authorList>
    </citation>
    <scope>NUCLEOTIDE SEQUENCE</scope>
</reference>
<protein>
    <submittedName>
        <fullName evidence="1">Transposable element Tcb2 transposase</fullName>
    </submittedName>
</protein>
<sequence>MTAAEWNQVVFRDESRFNLSCDDIHVCEWRPRDERLNPAFALQRYTTPTAVMMIWGVIAYNIRSPLALIRGTLTA</sequence>
<proteinExistence type="predicted"/>
<name>A0A8X6R5E0_TRICX</name>
<dbReference type="Proteomes" id="UP000887159">
    <property type="component" value="Unassembled WGS sequence"/>
</dbReference>
<dbReference type="AlphaFoldDB" id="A0A8X6R5E0"/>
<comment type="caution">
    <text evidence="1">The sequence shown here is derived from an EMBL/GenBank/DDBJ whole genome shotgun (WGS) entry which is preliminary data.</text>
</comment>
<evidence type="ECO:0000313" key="2">
    <source>
        <dbReference type="Proteomes" id="UP000887159"/>
    </source>
</evidence>
<dbReference type="Gene3D" id="3.30.420.10">
    <property type="entry name" value="Ribonuclease H-like superfamily/Ribonuclease H"/>
    <property type="match status" value="1"/>
</dbReference>
<organism evidence="1 2">
    <name type="scientific">Trichonephila clavipes</name>
    <name type="common">Golden silk orbweaver</name>
    <name type="synonym">Nephila clavipes</name>
    <dbReference type="NCBI Taxonomy" id="2585209"/>
    <lineage>
        <taxon>Eukaryota</taxon>
        <taxon>Metazoa</taxon>
        <taxon>Ecdysozoa</taxon>
        <taxon>Arthropoda</taxon>
        <taxon>Chelicerata</taxon>
        <taxon>Arachnida</taxon>
        <taxon>Araneae</taxon>
        <taxon>Araneomorphae</taxon>
        <taxon>Entelegynae</taxon>
        <taxon>Araneoidea</taxon>
        <taxon>Nephilidae</taxon>
        <taxon>Trichonephila</taxon>
    </lineage>
</organism>